<organism evidence="1 2">
    <name type="scientific">Postia placenta MAD-698-R-SB12</name>
    <dbReference type="NCBI Taxonomy" id="670580"/>
    <lineage>
        <taxon>Eukaryota</taxon>
        <taxon>Fungi</taxon>
        <taxon>Dikarya</taxon>
        <taxon>Basidiomycota</taxon>
        <taxon>Agaricomycotina</taxon>
        <taxon>Agaricomycetes</taxon>
        <taxon>Polyporales</taxon>
        <taxon>Adustoporiaceae</taxon>
        <taxon>Rhodonia</taxon>
    </lineage>
</organism>
<gene>
    <name evidence="1" type="ORF">POSPLADRAFT_1031052</name>
</gene>
<dbReference type="EMBL" id="KZ110592">
    <property type="protein sequence ID" value="OSX65787.1"/>
    <property type="molecule type" value="Genomic_DNA"/>
</dbReference>
<name>A0A1X6NAW3_9APHY</name>
<dbReference type="Proteomes" id="UP000194127">
    <property type="component" value="Unassembled WGS sequence"/>
</dbReference>
<protein>
    <submittedName>
        <fullName evidence="1">Uncharacterized protein</fullName>
    </submittedName>
</protein>
<evidence type="ECO:0000313" key="1">
    <source>
        <dbReference type="EMBL" id="OSX65787.1"/>
    </source>
</evidence>
<dbReference type="AlphaFoldDB" id="A0A1X6NAW3"/>
<dbReference type="RefSeq" id="XP_024342581.1">
    <property type="nucleotide sequence ID" value="XM_024476765.1"/>
</dbReference>
<dbReference type="GeneID" id="36321716"/>
<accession>A0A1X6NAW3</accession>
<evidence type="ECO:0000313" key="2">
    <source>
        <dbReference type="Proteomes" id="UP000194127"/>
    </source>
</evidence>
<proteinExistence type="predicted"/>
<reference evidence="1 2" key="1">
    <citation type="submission" date="2017-04" db="EMBL/GenBank/DDBJ databases">
        <title>Genome Sequence of the Model Brown-Rot Fungus Postia placenta SB12.</title>
        <authorList>
            <consortium name="DOE Joint Genome Institute"/>
            <person name="Gaskell J."/>
            <person name="Kersten P."/>
            <person name="Larrondo L.F."/>
            <person name="Canessa P."/>
            <person name="Martinez D."/>
            <person name="Hibbett D."/>
            <person name="Schmoll M."/>
            <person name="Kubicek C.P."/>
            <person name="Martinez A.T."/>
            <person name="Yadav J."/>
            <person name="Master E."/>
            <person name="Magnuson J.K."/>
            <person name="James T."/>
            <person name="Yaver D."/>
            <person name="Berka R."/>
            <person name="Labutti K."/>
            <person name="Lipzen A."/>
            <person name="Aerts A."/>
            <person name="Barry K."/>
            <person name="Henrissat B."/>
            <person name="Blanchette R."/>
            <person name="Grigoriev I."/>
            <person name="Cullen D."/>
        </authorList>
    </citation>
    <scope>NUCLEOTIDE SEQUENCE [LARGE SCALE GENOMIC DNA]</scope>
    <source>
        <strain evidence="1 2">MAD-698-R-SB12</strain>
    </source>
</reference>
<keyword evidence="2" id="KW-1185">Reference proteome</keyword>
<sequence length="120" mass="13275">MTHLCRTVWAIVAAMTDRLITPQGFHLEGNRLDVLTSGPMPYLPRSCGDMCRFNLAPVPYARRHQWLPTDYASGSVANLKKRMHCSRSAKSTDSTSYAARIPANVASSNIGLRHTDSATR</sequence>